<dbReference type="PANTHER" id="PTHR10824">
    <property type="entry name" value="ACYL-COENZYME A THIOESTERASE-RELATED"/>
    <property type="match status" value="1"/>
</dbReference>
<reference evidence="3 4" key="1">
    <citation type="submission" date="2020-07" db="EMBL/GenBank/DDBJ databases">
        <title>Facklamia lactis sp. nov., isolated from raw milk.</title>
        <authorList>
            <person name="Doll E.V."/>
            <person name="Huptas C."/>
            <person name="Staib L."/>
            <person name="Wenning M."/>
            <person name="Scherer S."/>
        </authorList>
    </citation>
    <scope>NUCLEOTIDE SEQUENCE [LARGE SCALE GENOMIC DNA]</scope>
    <source>
        <strain evidence="3 4">DSM 111018</strain>
    </source>
</reference>
<dbReference type="InterPro" id="IPR029058">
    <property type="entry name" value="AB_hydrolase_fold"/>
</dbReference>
<comment type="caution">
    <text evidence="3">The sequence shown here is derived from an EMBL/GenBank/DDBJ whole genome shotgun (WGS) entry which is preliminary data.</text>
</comment>
<dbReference type="Gene3D" id="3.40.50.1820">
    <property type="entry name" value="alpha/beta hydrolase"/>
    <property type="match status" value="1"/>
</dbReference>
<evidence type="ECO:0000313" key="3">
    <source>
        <dbReference type="EMBL" id="MBG9985586.1"/>
    </source>
</evidence>
<proteinExistence type="predicted"/>
<dbReference type="PANTHER" id="PTHR10824:SF4">
    <property type="entry name" value="ACYL-COENZYME A THIOESTERASE 1-LIKE"/>
    <property type="match status" value="1"/>
</dbReference>
<keyword evidence="3" id="KW-0378">Hydrolase</keyword>
<organism evidence="3 4">
    <name type="scientific">Facklamia lactis</name>
    <dbReference type="NCBI Taxonomy" id="2749967"/>
    <lineage>
        <taxon>Bacteria</taxon>
        <taxon>Bacillati</taxon>
        <taxon>Bacillota</taxon>
        <taxon>Bacilli</taxon>
        <taxon>Lactobacillales</taxon>
        <taxon>Aerococcaceae</taxon>
        <taxon>Facklamia</taxon>
    </lineage>
</organism>
<feature type="domain" description="BAAT/Acyl-CoA thioester hydrolase C-terminal" evidence="2">
    <location>
        <begin position="132"/>
        <end position="306"/>
    </location>
</feature>
<keyword evidence="4" id="KW-1185">Reference proteome</keyword>
<sequence>MKNFFKVLGKIVLGILAVILLWTIFVYGMRYYNDQKYKPQDYNAEDYPAPTELSQYNQEIDGVEVEHIEGEYLNGFHLKPENKKHKGVVITFGGSEGSPGYYTAEPLAKEGYEVLSLFYFGMDNQQKELVEVPLDFFDEVLNYIDENVSDNEDITVVGASKGAELCLNLSTRYPEIDNVVLYAPTAWNYMGLSFKDYSNVRSSWTWQGEPLPFINSNTAGGMTGVNLMLDFILKRPVQYRPGYETAAEKADNKEEARIKVEESQANLLIFAGAKDMMWQSEVSAQAIADKRPDKTEVHVFDQAGHLFLGDWYQYMGEIILAMGGDPKHNEEAGMKSNQVLFEKLAEWHS</sequence>
<dbReference type="Proteomes" id="UP000721415">
    <property type="component" value="Unassembled WGS sequence"/>
</dbReference>
<dbReference type="EMBL" id="JACBXQ010000001">
    <property type="protein sequence ID" value="MBG9985586.1"/>
    <property type="molecule type" value="Genomic_DNA"/>
</dbReference>
<dbReference type="InterPro" id="IPR014940">
    <property type="entry name" value="BAAT_C"/>
</dbReference>
<dbReference type="SUPFAM" id="SSF53474">
    <property type="entry name" value="alpha/beta-Hydrolases"/>
    <property type="match status" value="1"/>
</dbReference>
<gene>
    <name evidence="3" type="ORF">HZY91_01610</name>
</gene>
<feature type="transmembrane region" description="Helical" evidence="1">
    <location>
        <begin position="7"/>
        <end position="29"/>
    </location>
</feature>
<keyword evidence="1" id="KW-0812">Transmembrane</keyword>
<protein>
    <submittedName>
        <fullName evidence="3">Alpha/beta fold hydrolase</fullName>
    </submittedName>
</protein>
<accession>A0ABS0LN49</accession>
<dbReference type="Pfam" id="PF08840">
    <property type="entry name" value="BAAT_C"/>
    <property type="match status" value="1"/>
</dbReference>
<dbReference type="GO" id="GO:0016787">
    <property type="term" value="F:hydrolase activity"/>
    <property type="evidence" value="ECO:0007669"/>
    <property type="project" value="UniProtKB-KW"/>
</dbReference>
<name>A0ABS0LN49_9LACT</name>
<evidence type="ECO:0000313" key="4">
    <source>
        <dbReference type="Proteomes" id="UP000721415"/>
    </source>
</evidence>
<evidence type="ECO:0000256" key="1">
    <source>
        <dbReference type="SAM" id="Phobius"/>
    </source>
</evidence>
<keyword evidence="1" id="KW-1133">Transmembrane helix</keyword>
<keyword evidence="1" id="KW-0472">Membrane</keyword>
<dbReference type="RefSeq" id="WP_197114049.1">
    <property type="nucleotide sequence ID" value="NZ_JACBXQ010000001.1"/>
</dbReference>
<evidence type="ECO:0000259" key="2">
    <source>
        <dbReference type="Pfam" id="PF08840"/>
    </source>
</evidence>